<dbReference type="InterPro" id="IPR035986">
    <property type="entry name" value="PKD_dom_sf"/>
</dbReference>
<dbReference type="PANTHER" id="PTHR36842">
    <property type="entry name" value="PROTEIN TOLB HOMOLOG"/>
    <property type="match status" value="1"/>
</dbReference>
<evidence type="ECO:0000259" key="2">
    <source>
        <dbReference type="PROSITE" id="PS50093"/>
    </source>
</evidence>
<proteinExistence type="predicted"/>
<dbReference type="RefSeq" id="WP_196295715.1">
    <property type="nucleotide sequence ID" value="NZ_JADQDM010000027.1"/>
</dbReference>
<dbReference type="SUPFAM" id="SSF49299">
    <property type="entry name" value="PKD domain"/>
    <property type="match status" value="2"/>
</dbReference>
<keyword evidence="1" id="KW-0732">Signal</keyword>
<feature type="signal peptide" evidence="1">
    <location>
        <begin position="1"/>
        <end position="30"/>
    </location>
</feature>
<feature type="domain" description="PKD" evidence="2">
    <location>
        <begin position="196"/>
        <end position="272"/>
    </location>
</feature>
<dbReference type="CDD" id="cd00146">
    <property type="entry name" value="PKD"/>
    <property type="match status" value="2"/>
</dbReference>
<dbReference type="Pfam" id="PF18911">
    <property type="entry name" value="PKD_4"/>
    <property type="match status" value="2"/>
</dbReference>
<sequence length="760" mass="79081">MLPLLRSWPRVASGVAAVLLALGVSSEAAAQACPPTAACTPGSASITNPSLYQMAILNVTVNGVALANRTVYTAGYHDYSCTVNAVPLVVGQTYPIVVRTTATAVQNVRVYIDYNNDGAFTGNDELVYEDINPTGSTPANPHAGTFSPPGTATLGQRLRLRVATDYINSPLPTSCSTPVYSQDEDYSVTLSANASPPVARFTTNGAITCSGCVQFTDASQNIPTSWLWTFGDGQTSPLQNPNHCYAAAGTYAVTLRATNAAGSSTSAATTVTYNTTVPRAASCTPTTTNYFANYGITRFQLGTISNPSADGSAGYQDFTCPQRTDLQVGLGNFLSINTGGVNPHDIRVYLDMNNDGILTTSEQIYQSLNAPSPGVTGIINLPGSTVLNQPLRLRVVADAVGSNPGPCTNQISGQAEDYTVVARPNTSPPVAVFGSNYVAGTCVNPIQFNDLSTNAPTSWLWTFGDGGTSTLQNPTHQYLASGTYTVTLTATNANGSATLTVNNYITIQVPCLNYCAASGSGGAGGAGQLPSPFYITSVSVPTASPAFNNTSTNSTGGYGNFTSTPIILRTRSMTVTVATNLAAAHRTSIWVDLNMDGTFDNNNELLANGLSGAGTASYTATLALTSAAVNLNTRMRVITVANTNAPDPCALNTLNAEVEDYQVLVQPSAARDAQALPGLSVYPTPTPDGRVHLRLPDASAAGQYAVAVHDVLGATVLSTSLRLGPAADAELDLSALAPGVYVLHLRDARGQTAVRRVVRE</sequence>
<keyword evidence="4" id="KW-1185">Reference proteome</keyword>
<evidence type="ECO:0000313" key="4">
    <source>
        <dbReference type="Proteomes" id="UP000618931"/>
    </source>
</evidence>
<dbReference type="InterPro" id="IPR045474">
    <property type="entry name" value="GEVED"/>
</dbReference>
<comment type="caution">
    <text evidence="3">The sequence shown here is derived from an EMBL/GenBank/DDBJ whole genome shotgun (WGS) entry which is preliminary data.</text>
</comment>
<protein>
    <submittedName>
        <fullName evidence="3">PKD domain-containing protein</fullName>
    </submittedName>
</protein>
<evidence type="ECO:0000313" key="3">
    <source>
        <dbReference type="EMBL" id="MBF9224298.1"/>
    </source>
</evidence>
<dbReference type="InterPro" id="IPR026444">
    <property type="entry name" value="Secre_tail"/>
</dbReference>
<dbReference type="Proteomes" id="UP000618931">
    <property type="component" value="Unassembled WGS sequence"/>
</dbReference>
<dbReference type="InterPro" id="IPR000601">
    <property type="entry name" value="PKD_dom"/>
</dbReference>
<dbReference type="PANTHER" id="PTHR36842:SF1">
    <property type="entry name" value="PROTEIN TOLB"/>
    <property type="match status" value="1"/>
</dbReference>
<feature type="chain" id="PRO_5045087388" evidence="1">
    <location>
        <begin position="31"/>
        <end position="760"/>
    </location>
</feature>
<dbReference type="EMBL" id="JADQDM010000027">
    <property type="protein sequence ID" value="MBF9224298.1"/>
    <property type="molecule type" value="Genomic_DNA"/>
</dbReference>
<dbReference type="SMART" id="SM00089">
    <property type="entry name" value="PKD"/>
    <property type="match status" value="2"/>
</dbReference>
<dbReference type="InterPro" id="IPR013783">
    <property type="entry name" value="Ig-like_fold"/>
</dbReference>
<name>A0ABS0IBE1_9BACT</name>
<organism evidence="3 4">
    <name type="scientific">Hymenobacter ruricola</name>
    <dbReference type="NCBI Taxonomy" id="2791023"/>
    <lineage>
        <taxon>Bacteria</taxon>
        <taxon>Pseudomonadati</taxon>
        <taxon>Bacteroidota</taxon>
        <taxon>Cytophagia</taxon>
        <taxon>Cytophagales</taxon>
        <taxon>Hymenobacteraceae</taxon>
        <taxon>Hymenobacter</taxon>
    </lineage>
</organism>
<dbReference type="InterPro" id="IPR022409">
    <property type="entry name" value="PKD/Chitinase_dom"/>
</dbReference>
<dbReference type="Gene3D" id="2.60.40.10">
    <property type="entry name" value="Immunoglobulins"/>
    <property type="match status" value="2"/>
</dbReference>
<dbReference type="Pfam" id="PF20009">
    <property type="entry name" value="GEVED"/>
    <property type="match status" value="3"/>
</dbReference>
<evidence type="ECO:0000256" key="1">
    <source>
        <dbReference type="SAM" id="SignalP"/>
    </source>
</evidence>
<dbReference type="NCBIfam" id="TIGR04183">
    <property type="entry name" value="Por_Secre_tail"/>
    <property type="match status" value="1"/>
</dbReference>
<gene>
    <name evidence="3" type="ORF">I2H31_24565</name>
</gene>
<feature type="domain" description="PKD" evidence="2">
    <location>
        <begin position="429"/>
        <end position="507"/>
    </location>
</feature>
<accession>A0ABS0IBE1</accession>
<dbReference type="PROSITE" id="PS50093">
    <property type="entry name" value="PKD"/>
    <property type="match status" value="2"/>
</dbReference>
<reference evidence="3 4" key="1">
    <citation type="submission" date="2020-11" db="EMBL/GenBank/DDBJ databases">
        <authorList>
            <person name="Kim M.K."/>
        </authorList>
    </citation>
    <scope>NUCLEOTIDE SEQUENCE [LARGE SCALE GENOMIC DNA]</scope>
    <source>
        <strain evidence="3 4">BT662</strain>
    </source>
</reference>
<dbReference type="Pfam" id="PF18962">
    <property type="entry name" value="Por_Secre_tail"/>
    <property type="match status" value="1"/>
</dbReference>